<dbReference type="InterPro" id="IPR011968">
    <property type="entry name" value="PaaB1"/>
</dbReference>
<dbReference type="EC" id="5.3.3.18" evidence="3"/>
<comment type="similarity">
    <text evidence="1">Belongs to the enoyl-CoA hydratase/isomerase family.</text>
</comment>
<keyword evidence="4" id="KW-1185">Reference proteome</keyword>
<dbReference type="InterPro" id="IPR014748">
    <property type="entry name" value="Enoyl-CoA_hydra_C"/>
</dbReference>
<dbReference type="EMBL" id="JANFFA010000001">
    <property type="protein sequence ID" value="MDQ2093140.1"/>
    <property type="molecule type" value="Genomic_DNA"/>
</dbReference>
<keyword evidence="3" id="KW-0413">Isomerase</keyword>
<evidence type="ECO:0000256" key="1">
    <source>
        <dbReference type="ARBA" id="ARBA00005254"/>
    </source>
</evidence>
<comment type="caution">
    <text evidence="3">The sequence shown here is derived from an EMBL/GenBank/DDBJ whole genome shotgun (WGS) entry which is preliminary data.</text>
</comment>
<reference evidence="3" key="2">
    <citation type="submission" date="2023-04" db="EMBL/GenBank/DDBJ databases">
        <title>'Rhodoalgimonas zhirmunskyi' gen. nov., isolated from a red alga.</title>
        <authorList>
            <person name="Nedashkovskaya O.I."/>
            <person name="Otstavnykh N.Y."/>
            <person name="Bystritskaya E.P."/>
            <person name="Balabanova L.A."/>
            <person name="Isaeva M.P."/>
        </authorList>
    </citation>
    <scope>NUCLEOTIDE SEQUENCE</scope>
    <source>
        <strain evidence="3">10Alg 79</strain>
    </source>
</reference>
<evidence type="ECO:0000313" key="4">
    <source>
        <dbReference type="Proteomes" id="UP001227162"/>
    </source>
</evidence>
<organism evidence="3 4">
    <name type="scientific">Rhodalgimonas zhirmunskyi</name>
    <dbReference type="NCBI Taxonomy" id="2964767"/>
    <lineage>
        <taxon>Bacteria</taxon>
        <taxon>Pseudomonadati</taxon>
        <taxon>Pseudomonadota</taxon>
        <taxon>Alphaproteobacteria</taxon>
        <taxon>Rhodobacterales</taxon>
        <taxon>Roseobacteraceae</taxon>
        <taxon>Rhodalgimonas</taxon>
    </lineage>
</organism>
<keyword evidence="2" id="KW-0456">Lyase</keyword>
<accession>A0AAJ1U4Q1</accession>
<dbReference type="InterPro" id="IPR001753">
    <property type="entry name" value="Enoyl-CoA_hydra/iso"/>
</dbReference>
<dbReference type="PANTHER" id="PTHR11941:SF133">
    <property type="entry name" value="1,2-EPOXYPHENYLACETYL-COA ISOMERASE"/>
    <property type="match status" value="1"/>
</dbReference>
<dbReference type="PANTHER" id="PTHR11941">
    <property type="entry name" value="ENOYL-COA HYDRATASE-RELATED"/>
    <property type="match status" value="1"/>
</dbReference>
<dbReference type="Pfam" id="PF00378">
    <property type="entry name" value="ECH_1"/>
    <property type="match status" value="1"/>
</dbReference>
<proteinExistence type="inferred from homology"/>
<dbReference type="Gene3D" id="3.90.226.10">
    <property type="entry name" value="2-enoyl-CoA Hydratase, Chain A, domain 1"/>
    <property type="match status" value="1"/>
</dbReference>
<dbReference type="SUPFAM" id="SSF52096">
    <property type="entry name" value="ClpP/crotonase"/>
    <property type="match status" value="1"/>
</dbReference>
<sequence>MSDTVLVADHGDWVEITLNRPDKLNSFNEDLHLALRAAIEAARDGGKRAILLTGAGRGFCAGQDLSARDPDTMDDKIDLSETLRTLYNPLLHLIRGLDIPVICAVNGVAAGAGANVALACDIVLAAESARFIQSFAKVGLVPDAGGTWTLPHRIGEVRAKALALTAEPLSATQAADWGLIWKALPDEVLMDEARALAEKLAQGPTAALGLAKQAIQQAHSNTFEQQLDLEADYQKKCGDAGEYKEGVRAFLEKRAPNFKGA</sequence>
<dbReference type="GO" id="GO:0006635">
    <property type="term" value="P:fatty acid beta-oxidation"/>
    <property type="evidence" value="ECO:0007669"/>
    <property type="project" value="TreeGrafter"/>
</dbReference>
<name>A0AAJ1U4Q1_9RHOB</name>
<dbReference type="Gene3D" id="1.10.12.10">
    <property type="entry name" value="Lyase 2-enoyl-coa Hydratase, Chain A, domain 2"/>
    <property type="match status" value="1"/>
</dbReference>
<dbReference type="AlphaFoldDB" id="A0AAJ1U4Q1"/>
<dbReference type="RefSeq" id="WP_317624740.1">
    <property type="nucleotide sequence ID" value="NZ_JANFFA010000001.1"/>
</dbReference>
<dbReference type="GO" id="GO:0016853">
    <property type="term" value="F:isomerase activity"/>
    <property type="evidence" value="ECO:0007669"/>
    <property type="project" value="UniProtKB-KW"/>
</dbReference>
<evidence type="ECO:0000256" key="2">
    <source>
        <dbReference type="ARBA" id="ARBA00023239"/>
    </source>
</evidence>
<protein>
    <submittedName>
        <fullName evidence="3">2-(1,2-epoxy-1,2-dihydrophenyl)acetyl-CoA isomerase PaaG</fullName>
        <ecNumber evidence="3">5.3.3.18</ecNumber>
    </submittedName>
</protein>
<evidence type="ECO:0000313" key="3">
    <source>
        <dbReference type="EMBL" id="MDQ2093140.1"/>
    </source>
</evidence>
<dbReference type="InterPro" id="IPR029045">
    <property type="entry name" value="ClpP/crotonase-like_dom_sf"/>
</dbReference>
<dbReference type="Proteomes" id="UP001227162">
    <property type="component" value="Unassembled WGS sequence"/>
</dbReference>
<dbReference type="GO" id="GO:0010124">
    <property type="term" value="P:phenylacetate catabolic process"/>
    <property type="evidence" value="ECO:0007669"/>
    <property type="project" value="InterPro"/>
</dbReference>
<gene>
    <name evidence="3" type="primary">paaG</name>
    <name evidence="3" type="ORF">NOI20_03380</name>
</gene>
<reference evidence="3" key="1">
    <citation type="submission" date="2022-07" db="EMBL/GenBank/DDBJ databases">
        <authorList>
            <person name="Otstavnykh N."/>
            <person name="Isaeva M."/>
            <person name="Bystritskaya E."/>
        </authorList>
    </citation>
    <scope>NUCLEOTIDE SEQUENCE</scope>
    <source>
        <strain evidence="3">10Alg 79</strain>
    </source>
</reference>
<dbReference type="GO" id="GO:0016829">
    <property type="term" value="F:lyase activity"/>
    <property type="evidence" value="ECO:0007669"/>
    <property type="project" value="UniProtKB-KW"/>
</dbReference>
<dbReference type="NCBIfam" id="TIGR02280">
    <property type="entry name" value="PaaB1"/>
    <property type="match status" value="1"/>
</dbReference>
<dbReference type="CDD" id="cd06558">
    <property type="entry name" value="crotonase-like"/>
    <property type="match status" value="1"/>
</dbReference>